<proteinExistence type="predicted"/>
<gene>
    <name evidence="1" type="ORF">WHR41_04327</name>
</gene>
<dbReference type="InterPro" id="IPR036866">
    <property type="entry name" value="RibonucZ/Hydroxyglut_hydro"/>
</dbReference>
<organism evidence="1 2">
    <name type="scientific">Cladosporium halotolerans</name>
    <dbReference type="NCBI Taxonomy" id="1052096"/>
    <lineage>
        <taxon>Eukaryota</taxon>
        <taxon>Fungi</taxon>
        <taxon>Dikarya</taxon>
        <taxon>Ascomycota</taxon>
        <taxon>Pezizomycotina</taxon>
        <taxon>Dothideomycetes</taxon>
        <taxon>Dothideomycetidae</taxon>
        <taxon>Cladosporiales</taxon>
        <taxon>Cladosporiaceae</taxon>
        <taxon>Cladosporium</taxon>
    </lineage>
</organism>
<protein>
    <recommendedName>
        <fullName evidence="3">Metallo-beta-lactamase domain-containing protein</fullName>
    </recommendedName>
</protein>
<evidence type="ECO:0000313" key="1">
    <source>
        <dbReference type="EMBL" id="KAL1587122.1"/>
    </source>
</evidence>
<keyword evidence="2" id="KW-1185">Reference proteome</keyword>
<sequence length="323" mass="34827">MSLSIQHLNADSTFLLAFSPASTTPAEEQGRLPGAFTILLDPWLVGRSSIFHPSFQYTKHTDKPHIDSLADIKQGIDLIIITQEKPDHCNRETLCSLPADKPVTILATPAAAKKIKSWNHFAPSHIHTLPPFKPSHPSTLTRIPLPPTTPTLRPGELTIAHLPAKHDLTRVHNALGITYHPPSPAAPTPDKPDPTPTLSLLYTPHGTPPSTIAPYTTAHLLPTHALPLTALLHGFNHEQNPACLGGEVMRGAPGGLELLRALGGRVRCWIAAHDGEVERGGWSVRWLRSRAFAAREVQGLVGAEGWGTEVVELGVGECVRLGG</sequence>
<dbReference type="PANTHER" id="PTHR36142:SF5">
    <property type="entry name" value="METALLO-BETA-LACTAMASE DOMAIN-CONTAINING PROTEIN"/>
    <property type="match status" value="1"/>
</dbReference>
<evidence type="ECO:0008006" key="3">
    <source>
        <dbReference type="Google" id="ProtNLM"/>
    </source>
</evidence>
<dbReference type="Proteomes" id="UP000803884">
    <property type="component" value="Unassembled WGS sequence"/>
</dbReference>
<dbReference type="RefSeq" id="XP_069230227.1">
    <property type="nucleotide sequence ID" value="XM_069372933.1"/>
</dbReference>
<dbReference type="EMBL" id="JAAQHG020000011">
    <property type="protein sequence ID" value="KAL1587122.1"/>
    <property type="molecule type" value="Genomic_DNA"/>
</dbReference>
<dbReference type="GeneID" id="96005771"/>
<dbReference type="SUPFAM" id="SSF56281">
    <property type="entry name" value="Metallo-hydrolase/oxidoreductase"/>
    <property type="match status" value="1"/>
</dbReference>
<dbReference type="PANTHER" id="PTHR36142">
    <property type="entry name" value="METALLO-HYDROLASE/OXIDOREDUCTASE SUPERFAMILY PROTEIN"/>
    <property type="match status" value="1"/>
</dbReference>
<evidence type="ECO:0000313" key="2">
    <source>
        <dbReference type="Proteomes" id="UP000803884"/>
    </source>
</evidence>
<dbReference type="AlphaFoldDB" id="A0AB34KTI2"/>
<accession>A0AB34KTI2</accession>
<comment type="caution">
    <text evidence="1">The sequence shown here is derived from an EMBL/GenBank/DDBJ whole genome shotgun (WGS) entry which is preliminary data.</text>
</comment>
<dbReference type="Gene3D" id="3.60.15.10">
    <property type="entry name" value="Ribonuclease Z/Hydroxyacylglutathione hydrolase-like"/>
    <property type="match status" value="1"/>
</dbReference>
<name>A0AB34KTI2_9PEZI</name>
<reference evidence="1 2" key="1">
    <citation type="journal article" date="2020" name="Microbiol. Resour. Announc.">
        <title>Draft Genome Sequence of a Cladosporium Species Isolated from the Mesophotic Ascidian Didemnum maculosum.</title>
        <authorList>
            <person name="Gioti A."/>
            <person name="Siaperas R."/>
            <person name="Nikolaivits E."/>
            <person name="Le Goff G."/>
            <person name="Ouazzani J."/>
            <person name="Kotoulas G."/>
            <person name="Topakas E."/>
        </authorList>
    </citation>
    <scope>NUCLEOTIDE SEQUENCE [LARGE SCALE GENOMIC DNA]</scope>
    <source>
        <strain evidence="1 2">TM138-S3</strain>
    </source>
</reference>